<dbReference type="PANTHER" id="PTHR11829:SF343">
    <property type="entry name" value="FORK-HEAD DOMAIN-CONTAINING PROTEIN"/>
    <property type="match status" value="1"/>
</dbReference>
<evidence type="ECO:0000313" key="5">
    <source>
        <dbReference type="EMBL" id="THU84498.1"/>
    </source>
</evidence>
<dbReference type="SUPFAM" id="SSF46785">
    <property type="entry name" value="Winged helix' DNA-binding domain"/>
    <property type="match status" value="1"/>
</dbReference>
<dbReference type="PROSITE" id="PS50039">
    <property type="entry name" value="FORK_HEAD_3"/>
    <property type="match status" value="1"/>
</dbReference>
<dbReference type="GO" id="GO:0000981">
    <property type="term" value="F:DNA-binding transcription factor activity, RNA polymerase II-specific"/>
    <property type="evidence" value="ECO:0007669"/>
    <property type="project" value="TreeGrafter"/>
</dbReference>
<evidence type="ECO:0000256" key="1">
    <source>
        <dbReference type="ARBA" id="ARBA00023125"/>
    </source>
</evidence>
<dbReference type="InterPro" id="IPR036390">
    <property type="entry name" value="WH_DNA-bd_sf"/>
</dbReference>
<dbReference type="Pfam" id="PF00250">
    <property type="entry name" value="Forkhead"/>
    <property type="match status" value="1"/>
</dbReference>
<evidence type="ECO:0000259" key="4">
    <source>
        <dbReference type="PROSITE" id="PS50039"/>
    </source>
</evidence>
<dbReference type="PANTHER" id="PTHR11829">
    <property type="entry name" value="FORKHEAD BOX PROTEIN"/>
    <property type="match status" value="1"/>
</dbReference>
<protein>
    <recommendedName>
        <fullName evidence="4">Fork-head domain-containing protein</fullName>
    </recommendedName>
</protein>
<dbReference type="GO" id="GO:0009653">
    <property type="term" value="P:anatomical structure morphogenesis"/>
    <property type="evidence" value="ECO:0007669"/>
    <property type="project" value="TreeGrafter"/>
</dbReference>
<dbReference type="Proteomes" id="UP000297245">
    <property type="component" value="Unassembled WGS sequence"/>
</dbReference>
<gene>
    <name evidence="5" type="ORF">K435DRAFT_403355</name>
</gene>
<keyword evidence="2" id="KW-0539">Nucleus</keyword>
<name>A0A4S8L8I4_DENBC</name>
<dbReference type="PRINTS" id="PR00053">
    <property type="entry name" value="FORKHEAD"/>
</dbReference>
<feature type="DNA-binding region" description="Fork-head" evidence="2">
    <location>
        <begin position="272"/>
        <end position="319"/>
    </location>
</feature>
<dbReference type="AlphaFoldDB" id="A0A4S8L8I4"/>
<keyword evidence="6" id="KW-1185">Reference proteome</keyword>
<dbReference type="InterPro" id="IPR001766">
    <property type="entry name" value="Fork_head_dom"/>
</dbReference>
<evidence type="ECO:0000256" key="3">
    <source>
        <dbReference type="SAM" id="MobiDB-lite"/>
    </source>
</evidence>
<feature type="domain" description="Fork-head" evidence="4">
    <location>
        <begin position="272"/>
        <end position="319"/>
    </location>
</feature>
<dbReference type="GO" id="GO:0030154">
    <property type="term" value="P:cell differentiation"/>
    <property type="evidence" value="ECO:0007669"/>
    <property type="project" value="TreeGrafter"/>
</dbReference>
<dbReference type="SMART" id="SM00339">
    <property type="entry name" value="FH"/>
    <property type="match status" value="1"/>
</dbReference>
<proteinExistence type="predicted"/>
<dbReference type="Gene3D" id="1.10.10.10">
    <property type="entry name" value="Winged helix-like DNA-binding domain superfamily/Winged helix DNA-binding domain"/>
    <property type="match status" value="1"/>
</dbReference>
<dbReference type="GO" id="GO:0005634">
    <property type="term" value="C:nucleus"/>
    <property type="evidence" value="ECO:0007669"/>
    <property type="project" value="UniProtKB-SubCell"/>
</dbReference>
<comment type="subcellular location">
    <subcellularLocation>
        <location evidence="2">Nucleus</location>
    </subcellularLocation>
</comment>
<organism evidence="5 6">
    <name type="scientific">Dendrothele bispora (strain CBS 962.96)</name>
    <dbReference type="NCBI Taxonomy" id="1314807"/>
    <lineage>
        <taxon>Eukaryota</taxon>
        <taxon>Fungi</taxon>
        <taxon>Dikarya</taxon>
        <taxon>Basidiomycota</taxon>
        <taxon>Agaricomycotina</taxon>
        <taxon>Agaricomycetes</taxon>
        <taxon>Agaricomycetidae</taxon>
        <taxon>Agaricales</taxon>
        <taxon>Agaricales incertae sedis</taxon>
        <taxon>Dendrothele</taxon>
    </lineage>
</organism>
<sequence>MLTNMQASESPQNNDTHVPSQLNDTVSHFKGSPSMLEPKFCTEDIVNMSNYDTMVPCGYLFGRQTLCSPSQLNDATNSNGLGPVLPAESTFIDVPSNIPFSSDSLHSNVEGFYEQMVYPLAEVEGQIQYYPAVAEFVPCGCPSCVGQNAYTCNTVDSYNPSIPTQKPTWDVPPSFVSPSLSTSSVSSPESSSLGTPELPDCYPIQSQGAILSQTYPKAADHERFEYNPLDPDNDAAWDLCPGTGERLRNLFNLPSGPLSLNILPDCDDPTTKPPVRYGLLVALAIYGSKNRRLNLQGIYSAISQRYPFFRNTKERSWKSVRNVCRQTKSGRR</sequence>
<feature type="compositionally biased region" description="Polar residues" evidence="3">
    <location>
        <begin position="1"/>
        <end position="26"/>
    </location>
</feature>
<accession>A0A4S8L8I4</accession>
<dbReference type="InterPro" id="IPR036388">
    <property type="entry name" value="WH-like_DNA-bd_sf"/>
</dbReference>
<dbReference type="GO" id="GO:0000978">
    <property type="term" value="F:RNA polymerase II cis-regulatory region sequence-specific DNA binding"/>
    <property type="evidence" value="ECO:0007669"/>
    <property type="project" value="TreeGrafter"/>
</dbReference>
<reference evidence="5 6" key="1">
    <citation type="journal article" date="2019" name="Nat. Ecol. Evol.">
        <title>Megaphylogeny resolves global patterns of mushroom evolution.</title>
        <authorList>
            <person name="Varga T."/>
            <person name="Krizsan K."/>
            <person name="Foldi C."/>
            <person name="Dima B."/>
            <person name="Sanchez-Garcia M."/>
            <person name="Sanchez-Ramirez S."/>
            <person name="Szollosi G.J."/>
            <person name="Szarkandi J.G."/>
            <person name="Papp V."/>
            <person name="Albert L."/>
            <person name="Andreopoulos W."/>
            <person name="Angelini C."/>
            <person name="Antonin V."/>
            <person name="Barry K.W."/>
            <person name="Bougher N.L."/>
            <person name="Buchanan P."/>
            <person name="Buyck B."/>
            <person name="Bense V."/>
            <person name="Catcheside P."/>
            <person name="Chovatia M."/>
            <person name="Cooper J."/>
            <person name="Damon W."/>
            <person name="Desjardin D."/>
            <person name="Finy P."/>
            <person name="Geml J."/>
            <person name="Haridas S."/>
            <person name="Hughes K."/>
            <person name="Justo A."/>
            <person name="Karasinski D."/>
            <person name="Kautmanova I."/>
            <person name="Kiss B."/>
            <person name="Kocsube S."/>
            <person name="Kotiranta H."/>
            <person name="LaButti K.M."/>
            <person name="Lechner B.E."/>
            <person name="Liimatainen K."/>
            <person name="Lipzen A."/>
            <person name="Lukacs Z."/>
            <person name="Mihaltcheva S."/>
            <person name="Morgado L.N."/>
            <person name="Niskanen T."/>
            <person name="Noordeloos M.E."/>
            <person name="Ohm R.A."/>
            <person name="Ortiz-Santana B."/>
            <person name="Ovrebo C."/>
            <person name="Racz N."/>
            <person name="Riley R."/>
            <person name="Savchenko A."/>
            <person name="Shiryaev A."/>
            <person name="Soop K."/>
            <person name="Spirin V."/>
            <person name="Szebenyi C."/>
            <person name="Tomsovsky M."/>
            <person name="Tulloss R.E."/>
            <person name="Uehling J."/>
            <person name="Grigoriev I.V."/>
            <person name="Vagvolgyi C."/>
            <person name="Papp T."/>
            <person name="Martin F.M."/>
            <person name="Miettinen O."/>
            <person name="Hibbett D.S."/>
            <person name="Nagy L.G."/>
        </authorList>
    </citation>
    <scope>NUCLEOTIDE SEQUENCE [LARGE SCALE GENOMIC DNA]</scope>
    <source>
        <strain evidence="5 6">CBS 962.96</strain>
    </source>
</reference>
<evidence type="ECO:0000313" key="6">
    <source>
        <dbReference type="Proteomes" id="UP000297245"/>
    </source>
</evidence>
<feature type="region of interest" description="Disordered" evidence="3">
    <location>
        <begin position="1"/>
        <end position="29"/>
    </location>
</feature>
<dbReference type="EMBL" id="ML179596">
    <property type="protein sequence ID" value="THU84498.1"/>
    <property type="molecule type" value="Genomic_DNA"/>
</dbReference>
<evidence type="ECO:0000256" key="2">
    <source>
        <dbReference type="PROSITE-ProRule" id="PRU00089"/>
    </source>
</evidence>
<dbReference type="OrthoDB" id="5954824at2759"/>
<dbReference type="InterPro" id="IPR050211">
    <property type="entry name" value="FOX_domain-containing"/>
</dbReference>
<keyword evidence="1 2" id="KW-0238">DNA-binding</keyword>